<name>A0A0C2GQB4_9BILA</name>
<sequence>MPLLTTSTKRTICLFNSARKAEDSRDTKRNASAYAKLSKIRWAGRVMHISDNRWTGSAND</sequence>
<evidence type="ECO:0000313" key="2">
    <source>
        <dbReference type="Proteomes" id="UP000054047"/>
    </source>
</evidence>
<keyword evidence="2" id="KW-1185">Reference proteome</keyword>
<dbReference type="AlphaFoldDB" id="A0A0C2GQB4"/>
<protein>
    <submittedName>
        <fullName evidence="1">Uncharacterized protein</fullName>
    </submittedName>
</protein>
<gene>
    <name evidence="1" type="ORF">ANCDUO_08438</name>
</gene>
<dbReference type="Proteomes" id="UP000054047">
    <property type="component" value="Unassembled WGS sequence"/>
</dbReference>
<dbReference type="EMBL" id="KN730248">
    <property type="protein sequence ID" value="KIH61294.1"/>
    <property type="molecule type" value="Genomic_DNA"/>
</dbReference>
<accession>A0A0C2GQB4</accession>
<organism evidence="1 2">
    <name type="scientific">Ancylostoma duodenale</name>
    <dbReference type="NCBI Taxonomy" id="51022"/>
    <lineage>
        <taxon>Eukaryota</taxon>
        <taxon>Metazoa</taxon>
        <taxon>Ecdysozoa</taxon>
        <taxon>Nematoda</taxon>
        <taxon>Chromadorea</taxon>
        <taxon>Rhabditida</taxon>
        <taxon>Rhabditina</taxon>
        <taxon>Rhabditomorpha</taxon>
        <taxon>Strongyloidea</taxon>
        <taxon>Ancylostomatidae</taxon>
        <taxon>Ancylostomatinae</taxon>
        <taxon>Ancylostoma</taxon>
    </lineage>
</organism>
<reference evidence="1 2" key="1">
    <citation type="submission" date="2013-12" db="EMBL/GenBank/DDBJ databases">
        <title>Draft genome of the parsitic nematode Ancylostoma duodenale.</title>
        <authorList>
            <person name="Mitreva M."/>
        </authorList>
    </citation>
    <scope>NUCLEOTIDE SEQUENCE [LARGE SCALE GENOMIC DNA]</scope>
    <source>
        <strain evidence="1 2">Zhejiang</strain>
    </source>
</reference>
<evidence type="ECO:0000313" key="1">
    <source>
        <dbReference type="EMBL" id="KIH61294.1"/>
    </source>
</evidence>
<proteinExistence type="predicted"/>